<dbReference type="CDD" id="cd17574">
    <property type="entry name" value="REC_OmpR"/>
    <property type="match status" value="1"/>
</dbReference>
<dbReference type="InterPro" id="IPR018490">
    <property type="entry name" value="cNMP-bd_dom_sf"/>
</dbReference>
<dbReference type="InterPro" id="IPR011006">
    <property type="entry name" value="CheY-like_superfamily"/>
</dbReference>
<gene>
    <name evidence="10" type="ORF">ACFFI0_16490</name>
</gene>
<dbReference type="InterPro" id="IPR039420">
    <property type="entry name" value="WalR-like"/>
</dbReference>
<dbReference type="SMART" id="SM00419">
    <property type="entry name" value="HTH_CRP"/>
    <property type="match status" value="1"/>
</dbReference>
<name>A0ABV6HLZ8_9SPHI</name>
<dbReference type="SMART" id="SM00448">
    <property type="entry name" value="REC"/>
    <property type="match status" value="1"/>
</dbReference>
<dbReference type="PROSITE" id="PS51063">
    <property type="entry name" value="HTH_CRP_2"/>
    <property type="match status" value="1"/>
</dbReference>
<dbReference type="CDD" id="cd00038">
    <property type="entry name" value="CAP_ED"/>
    <property type="match status" value="1"/>
</dbReference>
<dbReference type="EMBL" id="JBHLWO010000002">
    <property type="protein sequence ID" value="MFC0319924.1"/>
    <property type="molecule type" value="Genomic_DNA"/>
</dbReference>
<keyword evidence="3" id="KW-0805">Transcription regulation</keyword>
<dbReference type="RefSeq" id="WP_130855457.1">
    <property type="nucleotide sequence ID" value="NZ_JBHLWO010000002.1"/>
</dbReference>
<dbReference type="Pfam" id="PF00027">
    <property type="entry name" value="cNMP_binding"/>
    <property type="match status" value="1"/>
</dbReference>
<feature type="domain" description="Response regulatory" evidence="8">
    <location>
        <begin position="3"/>
        <end position="119"/>
    </location>
</feature>
<feature type="modified residue" description="4-aspartylphosphate" evidence="6">
    <location>
        <position position="52"/>
    </location>
</feature>
<evidence type="ECO:0000256" key="3">
    <source>
        <dbReference type="ARBA" id="ARBA00023015"/>
    </source>
</evidence>
<organism evidence="10 11">
    <name type="scientific">Olivibacter oleidegradans</name>
    <dbReference type="NCBI Taxonomy" id="760123"/>
    <lineage>
        <taxon>Bacteria</taxon>
        <taxon>Pseudomonadati</taxon>
        <taxon>Bacteroidota</taxon>
        <taxon>Sphingobacteriia</taxon>
        <taxon>Sphingobacteriales</taxon>
        <taxon>Sphingobacteriaceae</taxon>
        <taxon>Olivibacter</taxon>
    </lineage>
</organism>
<evidence type="ECO:0000259" key="9">
    <source>
        <dbReference type="PROSITE" id="PS51063"/>
    </source>
</evidence>
<accession>A0ABV6HLZ8</accession>
<keyword evidence="1 6" id="KW-0597">Phosphoprotein</keyword>
<proteinExistence type="predicted"/>
<evidence type="ECO:0000256" key="6">
    <source>
        <dbReference type="PROSITE-ProRule" id="PRU00169"/>
    </source>
</evidence>
<evidence type="ECO:0000313" key="10">
    <source>
        <dbReference type="EMBL" id="MFC0319924.1"/>
    </source>
</evidence>
<dbReference type="InterPro" id="IPR014710">
    <property type="entry name" value="RmlC-like_jellyroll"/>
</dbReference>
<comment type="caution">
    <text evidence="10">The sequence shown here is derived from an EMBL/GenBank/DDBJ whole genome shotgun (WGS) entry which is preliminary data.</text>
</comment>
<dbReference type="Gene3D" id="3.40.50.2300">
    <property type="match status" value="1"/>
</dbReference>
<dbReference type="InterPro" id="IPR036388">
    <property type="entry name" value="WH-like_DNA-bd_sf"/>
</dbReference>
<dbReference type="PANTHER" id="PTHR48111">
    <property type="entry name" value="REGULATOR OF RPOS"/>
    <property type="match status" value="1"/>
</dbReference>
<dbReference type="SUPFAM" id="SSF51206">
    <property type="entry name" value="cAMP-binding domain-like"/>
    <property type="match status" value="1"/>
</dbReference>
<dbReference type="PROSITE" id="PS50042">
    <property type="entry name" value="CNMP_BINDING_3"/>
    <property type="match status" value="1"/>
</dbReference>
<sequence>MKKIVLIEDNQEIRESMAEILDLAGYKVYTAENGKLGASLALEYQPDLIICDIMMPVLDGYGVIHLLHKHMPMHHIPFIFISAKTERMDVRKGMDLGADDYLTKPFDGTELLNVVEARLKKSEFLKEKLQPNLNGVSQLMRSLGERDYMEDLKEGRNINRYKKKQLIYSEGNQPARLFYVLKGKVKTFKRNTDGKELIINLYKAGDFLGYRALLENCEYRESAEALEDTELALIPKSDFEELLNSNFAVMRKFINILAENLDMSENQLLAVAYNSLRKKVADSLITLYDKYNAERASPFYIDLSRENLASIAGVAKESLIRTLGDFKQEKLITIEDNRISILNYDKLRKMHN</sequence>
<dbReference type="SMART" id="SM00100">
    <property type="entry name" value="cNMP"/>
    <property type="match status" value="1"/>
</dbReference>
<dbReference type="PROSITE" id="PS50110">
    <property type="entry name" value="RESPONSE_REGULATORY"/>
    <property type="match status" value="1"/>
</dbReference>
<keyword evidence="2" id="KW-0902">Two-component regulatory system</keyword>
<reference evidence="10 11" key="1">
    <citation type="submission" date="2024-09" db="EMBL/GenBank/DDBJ databases">
        <authorList>
            <person name="Sun Q."/>
            <person name="Mori K."/>
        </authorList>
    </citation>
    <scope>NUCLEOTIDE SEQUENCE [LARGE SCALE GENOMIC DNA]</scope>
    <source>
        <strain evidence="10 11">CCM 7765</strain>
    </source>
</reference>
<evidence type="ECO:0000259" key="7">
    <source>
        <dbReference type="PROSITE" id="PS50042"/>
    </source>
</evidence>
<dbReference type="InterPro" id="IPR001789">
    <property type="entry name" value="Sig_transdc_resp-reg_receiver"/>
</dbReference>
<dbReference type="InterPro" id="IPR012318">
    <property type="entry name" value="HTH_CRP"/>
</dbReference>
<keyword evidence="11" id="KW-1185">Reference proteome</keyword>
<dbReference type="SUPFAM" id="SSF46785">
    <property type="entry name" value="Winged helix' DNA-binding domain"/>
    <property type="match status" value="1"/>
</dbReference>
<feature type="domain" description="HTH crp-type" evidence="9">
    <location>
        <begin position="274"/>
        <end position="345"/>
    </location>
</feature>
<evidence type="ECO:0000256" key="1">
    <source>
        <dbReference type="ARBA" id="ARBA00022553"/>
    </source>
</evidence>
<feature type="domain" description="Cyclic nucleotide-binding" evidence="7">
    <location>
        <begin position="139"/>
        <end position="260"/>
    </location>
</feature>
<dbReference type="Pfam" id="PF13545">
    <property type="entry name" value="HTH_Crp_2"/>
    <property type="match status" value="1"/>
</dbReference>
<evidence type="ECO:0000256" key="4">
    <source>
        <dbReference type="ARBA" id="ARBA00023125"/>
    </source>
</evidence>
<keyword evidence="5" id="KW-0804">Transcription</keyword>
<dbReference type="SUPFAM" id="SSF52172">
    <property type="entry name" value="CheY-like"/>
    <property type="match status" value="1"/>
</dbReference>
<dbReference type="Gene3D" id="2.60.120.10">
    <property type="entry name" value="Jelly Rolls"/>
    <property type="match status" value="1"/>
</dbReference>
<dbReference type="Proteomes" id="UP001589774">
    <property type="component" value="Unassembled WGS sequence"/>
</dbReference>
<keyword evidence="4" id="KW-0238">DNA-binding</keyword>
<dbReference type="PANTHER" id="PTHR48111:SF1">
    <property type="entry name" value="TWO-COMPONENT RESPONSE REGULATOR ORR33"/>
    <property type="match status" value="1"/>
</dbReference>
<dbReference type="Pfam" id="PF00072">
    <property type="entry name" value="Response_reg"/>
    <property type="match status" value="1"/>
</dbReference>
<dbReference type="InterPro" id="IPR036390">
    <property type="entry name" value="WH_DNA-bd_sf"/>
</dbReference>
<evidence type="ECO:0000259" key="8">
    <source>
        <dbReference type="PROSITE" id="PS50110"/>
    </source>
</evidence>
<evidence type="ECO:0000256" key="2">
    <source>
        <dbReference type="ARBA" id="ARBA00023012"/>
    </source>
</evidence>
<protein>
    <submittedName>
        <fullName evidence="10">Response regulator</fullName>
    </submittedName>
</protein>
<evidence type="ECO:0000256" key="5">
    <source>
        <dbReference type="ARBA" id="ARBA00023163"/>
    </source>
</evidence>
<evidence type="ECO:0000313" key="11">
    <source>
        <dbReference type="Proteomes" id="UP001589774"/>
    </source>
</evidence>
<dbReference type="Gene3D" id="1.10.10.10">
    <property type="entry name" value="Winged helix-like DNA-binding domain superfamily/Winged helix DNA-binding domain"/>
    <property type="match status" value="1"/>
</dbReference>
<dbReference type="InterPro" id="IPR000595">
    <property type="entry name" value="cNMP-bd_dom"/>
</dbReference>